<keyword evidence="3" id="KW-1185">Reference proteome</keyword>
<dbReference type="PANTHER" id="PTHR31642:SF145">
    <property type="entry name" value="BRASSINOSTEROID-RELATED ACYLTRANSFERASE 1"/>
    <property type="match status" value="1"/>
</dbReference>
<comment type="caution">
    <text evidence="2">The sequence shown here is derived from an EMBL/GenBank/DDBJ whole genome shotgun (WGS) entry which is preliminary data.</text>
</comment>
<gene>
    <name evidence="2" type="ORF">MANES_16G127600v8</name>
</gene>
<dbReference type="Proteomes" id="UP000091857">
    <property type="component" value="Chromosome 16"/>
</dbReference>
<dbReference type="AlphaFoldDB" id="A0A2C9UCA2"/>
<dbReference type="Gramene" id="Manes.16G127600.1.v8.1">
    <property type="protein sequence ID" value="Manes.16G127600.1.v8.1.CDS"/>
    <property type="gene ID" value="Manes.16G127600.v8.1"/>
</dbReference>
<comment type="similarity">
    <text evidence="1">Belongs to the plant acyltransferase family.</text>
</comment>
<protein>
    <recommendedName>
        <fullName evidence="4">Brassinosteroid-related acyltransferase 1</fullName>
    </recommendedName>
</protein>
<dbReference type="STRING" id="3983.A0A2C9UCA2"/>
<dbReference type="InterPro" id="IPR050317">
    <property type="entry name" value="Plant_Fungal_Acyltransferase"/>
</dbReference>
<dbReference type="Gene3D" id="3.30.559.10">
    <property type="entry name" value="Chloramphenicol acetyltransferase-like domain"/>
    <property type="match status" value="2"/>
</dbReference>
<accession>A0A2C9UCA2</accession>
<dbReference type="Pfam" id="PF02458">
    <property type="entry name" value="Transferase"/>
    <property type="match status" value="1"/>
</dbReference>
<dbReference type="InterPro" id="IPR023213">
    <property type="entry name" value="CAT-like_dom_sf"/>
</dbReference>
<dbReference type="EMBL" id="CM004402">
    <property type="protein sequence ID" value="OAY27465.1"/>
    <property type="molecule type" value="Genomic_DNA"/>
</dbReference>
<evidence type="ECO:0008006" key="4">
    <source>
        <dbReference type="Google" id="ProtNLM"/>
    </source>
</evidence>
<dbReference type="GO" id="GO:0016747">
    <property type="term" value="F:acyltransferase activity, transferring groups other than amino-acyl groups"/>
    <property type="evidence" value="ECO:0000318"/>
    <property type="project" value="GO_Central"/>
</dbReference>
<sequence>MATPHENYASTVTITKRVSVYPKASHPHRILNLSNLDRQCPLLVYLVFFYKPSHAYANLSLNSVFSGLKSGLEETLSIWYPAAGRLNLNPNDGKLNLWCNNEGAVLVEAVTQIKISELGDLSQYNEFFENLVYKPVFNGNFSAMPLVVAQVTKFGCGGYSVGIGASHSLFDGPATFDFLCAWACNSAIMKEKGSHELQKPVHDRGLLVQVGNCNAQKSSITRAAAIDHLYQLIQQTLADHHQNLAIDHGWFGDRNPSYLLKTFHVSGTMIENLKRKVLGEKRSSSFSSCSSFELLSAHLWKVRTKALGVRKERMVCLQFAVDTRNKMVPSLPKGFSGNAYVLASVLIRAGELEVASHEAIIEKIKQAKNSVNGDYVRAYMEALNGPQANLPPLSELTLVSDWTRMPFHKVDFLQGYAAYACPLVSPIPQVAYFMQNPIDVRGIDVRIGLPPQALDAFSHYFLMNLL</sequence>
<organism evidence="2 3">
    <name type="scientific">Manihot esculenta</name>
    <name type="common">Cassava</name>
    <name type="synonym">Jatropha manihot</name>
    <dbReference type="NCBI Taxonomy" id="3983"/>
    <lineage>
        <taxon>Eukaryota</taxon>
        <taxon>Viridiplantae</taxon>
        <taxon>Streptophyta</taxon>
        <taxon>Embryophyta</taxon>
        <taxon>Tracheophyta</taxon>
        <taxon>Spermatophyta</taxon>
        <taxon>Magnoliopsida</taxon>
        <taxon>eudicotyledons</taxon>
        <taxon>Gunneridae</taxon>
        <taxon>Pentapetalae</taxon>
        <taxon>rosids</taxon>
        <taxon>fabids</taxon>
        <taxon>Malpighiales</taxon>
        <taxon>Euphorbiaceae</taxon>
        <taxon>Crotonoideae</taxon>
        <taxon>Manihoteae</taxon>
        <taxon>Manihot</taxon>
    </lineage>
</organism>
<evidence type="ECO:0000313" key="3">
    <source>
        <dbReference type="Proteomes" id="UP000091857"/>
    </source>
</evidence>
<evidence type="ECO:0000313" key="2">
    <source>
        <dbReference type="EMBL" id="OAY27465.1"/>
    </source>
</evidence>
<name>A0A2C9UCA2_MANES</name>
<reference evidence="3" key="1">
    <citation type="journal article" date="2016" name="Nat. Biotechnol.">
        <title>Sequencing wild and cultivated cassava and related species reveals extensive interspecific hybridization and genetic diversity.</title>
        <authorList>
            <person name="Bredeson J.V."/>
            <person name="Lyons J.B."/>
            <person name="Prochnik S.E."/>
            <person name="Wu G.A."/>
            <person name="Ha C.M."/>
            <person name="Edsinger-Gonzales E."/>
            <person name="Grimwood J."/>
            <person name="Schmutz J."/>
            <person name="Rabbi I.Y."/>
            <person name="Egesi C."/>
            <person name="Nauluvula P."/>
            <person name="Lebot V."/>
            <person name="Ndunguru J."/>
            <person name="Mkamilo G."/>
            <person name="Bart R.S."/>
            <person name="Setter T.L."/>
            <person name="Gleadow R.M."/>
            <person name="Kulakow P."/>
            <person name="Ferguson M.E."/>
            <person name="Rounsley S."/>
            <person name="Rokhsar D.S."/>
        </authorList>
    </citation>
    <scope>NUCLEOTIDE SEQUENCE [LARGE SCALE GENOMIC DNA]</scope>
    <source>
        <strain evidence="3">cv. AM560-2</strain>
    </source>
</reference>
<proteinExistence type="inferred from homology"/>
<dbReference type="PANTHER" id="PTHR31642">
    <property type="entry name" value="TRICHOTHECENE 3-O-ACETYLTRANSFERASE"/>
    <property type="match status" value="1"/>
</dbReference>
<dbReference type="OrthoDB" id="671439at2759"/>
<evidence type="ECO:0000256" key="1">
    <source>
        <dbReference type="ARBA" id="ARBA00009861"/>
    </source>
</evidence>
<dbReference type="OMA" id="FGCGGYA"/>